<dbReference type="AlphaFoldDB" id="A0A8X7RTU8"/>
<gene>
    <name evidence="1" type="ORF">Bca52824_041738</name>
</gene>
<accession>A0A8X7RTU8</accession>
<dbReference type="Proteomes" id="UP000886595">
    <property type="component" value="Unassembled WGS sequence"/>
</dbReference>
<name>A0A8X7RTU8_BRACI</name>
<dbReference type="OrthoDB" id="10344258at2759"/>
<organism evidence="1 2">
    <name type="scientific">Brassica carinata</name>
    <name type="common">Ethiopian mustard</name>
    <name type="synonym">Abyssinian cabbage</name>
    <dbReference type="NCBI Taxonomy" id="52824"/>
    <lineage>
        <taxon>Eukaryota</taxon>
        <taxon>Viridiplantae</taxon>
        <taxon>Streptophyta</taxon>
        <taxon>Embryophyta</taxon>
        <taxon>Tracheophyta</taxon>
        <taxon>Spermatophyta</taxon>
        <taxon>Magnoliopsida</taxon>
        <taxon>eudicotyledons</taxon>
        <taxon>Gunneridae</taxon>
        <taxon>Pentapetalae</taxon>
        <taxon>rosids</taxon>
        <taxon>malvids</taxon>
        <taxon>Brassicales</taxon>
        <taxon>Brassicaceae</taxon>
        <taxon>Brassiceae</taxon>
        <taxon>Brassica</taxon>
    </lineage>
</organism>
<evidence type="ECO:0000313" key="2">
    <source>
        <dbReference type="Proteomes" id="UP000886595"/>
    </source>
</evidence>
<comment type="caution">
    <text evidence="1">The sequence shown here is derived from an EMBL/GenBank/DDBJ whole genome shotgun (WGS) entry which is preliminary data.</text>
</comment>
<evidence type="ECO:0000313" key="1">
    <source>
        <dbReference type="EMBL" id="KAG2295069.1"/>
    </source>
</evidence>
<reference evidence="1 2" key="1">
    <citation type="submission" date="2020-02" db="EMBL/GenBank/DDBJ databases">
        <authorList>
            <person name="Ma Q."/>
            <person name="Huang Y."/>
            <person name="Song X."/>
            <person name="Pei D."/>
        </authorList>
    </citation>
    <scope>NUCLEOTIDE SEQUENCE [LARGE SCALE GENOMIC DNA]</scope>
    <source>
        <strain evidence="1">Sxm20200214</strain>
        <tissue evidence="1">Leaf</tissue>
    </source>
</reference>
<protein>
    <submittedName>
        <fullName evidence="1">Uncharacterized protein</fullName>
    </submittedName>
</protein>
<dbReference type="EMBL" id="JAAMPC010000009">
    <property type="protein sequence ID" value="KAG2295069.1"/>
    <property type="molecule type" value="Genomic_DNA"/>
</dbReference>
<proteinExistence type="predicted"/>
<keyword evidence="2" id="KW-1185">Reference proteome</keyword>
<sequence>MNFGFWCIDPFRFRCHPTGYSSGVALVLRWSAGFASGIRNFFSGGNGRSAFDSASHFPLC</sequence>